<accession>A0ABQ0U5D7</accession>
<protein>
    <submittedName>
        <fullName evidence="2">Uncharacterized protein</fullName>
    </submittedName>
</protein>
<reference evidence="2 3" key="1">
    <citation type="submission" date="2019-07" db="EMBL/GenBank/DDBJ databases">
        <title>Whole genome shotgun sequence of Halomonas halophila NBRC 102604.</title>
        <authorList>
            <person name="Hosoyama A."/>
            <person name="Uohara A."/>
            <person name="Ohji S."/>
            <person name="Ichikawa N."/>
        </authorList>
    </citation>
    <scope>NUCLEOTIDE SEQUENCE [LARGE SCALE GENOMIC DNA]</scope>
    <source>
        <strain evidence="2 3">NBRC 102604</strain>
    </source>
</reference>
<evidence type="ECO:0000256" key="1">
    <source>
        <dbReference type="SAM" id="MobiDB-lite"/>
    </source>
</evidence>
<evidence type="ECO:0000313" key="3">
    <source>
        <dbReference type="Proteomes" id="UP000321121"/>
    </source>
</evidence>
<comment type="caution">
    <text evidence="2">The sequence shown here is derived from an EMBL/GenBank/DDBJ whole genome shotgun (WGS) entry which is preliminary data.</text>
</comment>
<evidence type="ECO:0000313" key="2">
    <source>
        <dbReference type="EMBL" id="GEK73585.1"/>
    </source>
</evidence>
<keyword evidence="3" id="KW-1185">Reference proteome</keyword>
<proteinExistence type="predicted"/>
<sequence>MRARVADFKGRGRIDGEAARGACGDYAAGRETTGTVPWSGPVSSADGREESTWGDSSFMASRPGVGRLAGSSGVWRLR</sequence>
<gene>
    <name evidence="2" type="ORF">HHA04nite_21290</name>
</gene>
<dbReference type="EMBL" id="BJUS01000024">
    <property type="protein sequence ID" value="GEK73585.1"/>
    <property type="molecule type" value="Genomic_DNA"/>
</dbReference>
<name>A0ABQ0U5D7_9GAMM</name>
<organism evidence="2 3">
    <name type="scientific">Halomonas halophila</name>
    <dbReference type="NCBI Taxonomy" id="29573"/>
    <lineage>
        <taxon>Bacteria</taxon>
        <taxon>Pseudomonadati</taxon>
        <taxon>Pseudomonadota</taxon>
        <taxon>Gammaproteobacteria</taxon>
        <taxon>Oceanospirillales</taxon>
        <taxon>Halomonadaceae</taxon>
        <taxon>Halomonas</taxon>
    </lineage>
</organism>
<dbReference type="Proteomes" id="UP000321121">
    <property type="component" value="Unassembled WGS sequence"/>
</dbReference>
<feature type="region of interest" description="Disordered" evidence="1">
    <location>
        <begin position="30"/>
        <end position="58"/>
    </location>
</feature>